<protein>
    <recommendedName>
        <fullName evidence="1">PhnA protein N-terminal proteobacterial domain-containing protein</fullName>
    </recommendedName>
</protein>
<evidence type="ECO:0000259" key="1">
    <source>
        <dbReference type="SMART" id="SM00782"/>
    </source>
</evidence>
<dbReference type="SMART" id="SM00782">
    <property type="entry name" value="PhnA_Zn_Ribbon"/>
    <property type="match status" value="1"/>
</dbReference>
<gene>
    <name evidence="2" type="ORF">MNBD_BACTEROID03-1127</name>
</gene>
<sequence length="49" mass="5139">MSVLNDLEGSGAKCELCAVTDDLNIYEVPPVPIEGVDRSLLGCTTCIAI</sequence>
<reference evidence="2" key="1">
    <citation type="submission" date="2018-06" db="EMBL/GenBank/DDBJ databases">
        <authorList>
            <person name="Zhirakovskaya E."/>
        </authorList>
    </citation>
    <scope>NUCLEOTIDE SEQUENCE</scope>
</reference>
<feature type="domain" description="PhnA protein N-terminal proteobacterial" evidence="1">
    <location>
        <begin position="7"/>
        <end position="48"/>
    </location>
</feature>
<dbReference type="InterPro" id="IPR013991">
    <property type="entry name" value="PhnaA_N_proteobac"/>
</dbReference>
<name>A0A3B0T583_9ZZZZ</name>
<accession>A0A3B0T583</accession>
<organism evidence="2">
    <name type="scientific">hydrothermal vent metagenome</name>
    <dbReference type="NCBI Taxonomy" id="652676"/>
    <lineage>
        <taxon>unclassified sequences</taxon>
        <taxon>metagenomes</taxon>
        <taxon>ecological metagenomes</taxon>
    </lineage>
</organism>
<evidence type="ECO:0000313" key="2">
    <source>
        <dbReference type="EMBL" id="VAW12100.1"/>
    </source>
</evidence>
<proteinExistence type="predicted"/>
<dbReference type="AlphaFoldDB" id="A0A3B0T583"/>
<dbReference type="EMBL" id="UOEL01000081">
    <property type="protein sequence ID" value="VAW12100.1"/>
    <property type="molecule type" value="Genomic_DNA"/>
</dbReference>